<accession>A0A3N4KNE3</accession>
<gene>
    <name evidence="1" type="ORF">P167DRAFT_165857</name>
</gene>
<keyword evidence="2" id="KW-1185">Reference proteome</keyword>
<evidence type="ECO:0000313" key="2">
    <source>
        <dbReference type="Proteomes" id="UP000277580"/>
    </source>
</evidence>
<sequence>MNESGEEEGRGEVLLRCGVVWGRCSAGCGFFLCWGMIAQEGRNGLVRALVVAQDDTGSPSERTVPPKAEPSTARVRTRAVLILVTLKEPSSSAIHWFQHAPAVVNIPICKFTREKGMPSYGPMGHLRST</sequence>
<name>A0A3N4KNE3_9PEZI</name>
<protein>
    <submittedName>
        <fullName evidence="1">Uncharacterized protein</fullName>
    </submittedName>
</protein>
<dbReference type="InParanoid" id="A0A3N4KNE3"/>
<evidence type="ECO:0000313" key="1">
    <source>
        <dbReference type="EMBL" id="RPB12133.1"/>
    </source>
</evidence>
<proteinExistence type="predicted"/>
<dbReference type="Proteomes" id="UP000277580">
    <property type="component" value="Unassembled WGS sequence"/>
</dbReference>
<organism evidence="1 2">
    <name type="scientific">Morchella conica CCBAS932</name>
    <dbReference type="NCBI Taxonomy" id="1392247"/>
    <lineage>
        <taxon>Eukaryota</taxon>
        <taxon>Fungi</taxon>
        <taxon>Dikarya</taxon>
        <taxon>Ascomycota</taxon>
        <taxon>Pezizomycotina</taxon>
        <taxon>Pezizomycetes</taxon>
        <taxon>Pezizales</taxon>
        <taxon>Morchellaceae</taxon>
        <taxon>Morchella</taxon>
    </lineage>
</organism>
<reference evidence="1 2" key="1">
    <citation type="journal article" date="2018" name="Nat. Ecol. Evol.">
        <title>Pezizomycetes genomes reveal the molecular basis of ectomycorrhizal truffle lifestyle.</title>
        <authorList>
            <person name="Murat C."/>
            <person name="Payen T."/>
            <person name="Noel B."/>
            <person name="Kuo A."/>
            <person name="Morin E."/>
            <person name="Chen J."/>
            <person name="Kohler A."/>
            <person name="Krizsan K."/>
            <person name="Balestrini R."/>
            <person name="Da Silva C."/>
            <person name="Montanini B."/>
            <person name="Hainaut M."/>
            <person name="Levati E."/>
            <person name="Barry K.W."/>
            <person name="Belfiori B."/>
            <person name="Cichocki N."/>
            <person name="Clum A."/>
            <person name="Dockter R.B."/>
            <person name="Fauchery L."/>
            <person name="Guy J."/>
            <person name="Iotti M."/>
            <person name="Le Tacon F."/>
            <person name="Lindquist E.A."/>
            <person name="Lipzen A."/>
            <person name="Malagnac F."/>
            <person name="Mello A."/>
            <person name="Molinier V."/>
            <person name="Miyauchi S."/>
            <person name="Poulain J."/>
            <person name="Riccioni C."/>
            <person name="Rubini A."/>
            <person name="Sitrit Y."/>
            <person name="Splivallo R."/>
            <person name="Traeger S."/>
            <person name="Wang M."/>
            <person name="Zifcakova L."/>
            <person name="Wipf D."/>
            <person name="Zambonelli A."/>
            <person name="Paolocci F."/>
            <person name="Nowrousian M."/>
            <person name="Ottonello S."/>
            <person name="Baldrian P."/>
            <person name="Spatafora J.W."/>
            <person name="Henrissat B."/>
            <person name="Nagy L.G."/>
            <person name="Aury J.M."/>
            <person name="Wincker P."/>
            <person name="Grigoriev I.V."/>
            <person name="Bonfante P."/>
            <person name="Martin F.M."/>
        </authorList>
    </citation>
    <scope>NUCLEOTIDE SEQUENCE [LARGE SCALE GENOMIC DNA]</scope>
    <source>
        <strain evidence="1 2">CCBAS932</strain>
    </source>
</reference>
<dbReference type="EMBL" id="ML119130">
    <property type="protein sequence ID" value="RPB12133.1"/>
    <property type="molecule type" value="Genomic_DNA"/>
</dbReference>
<dbReference type="AlphaFoldDB" id="A0A3N4KNE3"/>